<dbReference type="PANTHER" id="PTHR38016:SF1">
    <property type="entry name" value="LIMITING CO2-INDUCIBLE PROTEIN B_C BETA CARBONYIC ANHYDRASE DOMAIN-CONTAINING PROTEIN"/>
    <property type="match status" value="1"/>
</dbReference>
<dbReference type="PANTHER" id="PTHR38016">
    <property type="entry name" value="UNNAMED PRODUCT"/>
    <property type="match status" value="1"/>
</dbReference>
<reference evidence="2" key="1">
    <citation type="journal article" date="2018" name="Front. Plant Sci.">
        <title>Elevated Inorganic Carbon Concentrating Mechanism Confers Tolerance to High Light in an Arctic Chlorella sp. ArM0029B.</title>
        <authorList>
            <person name="Hwangbo K."/>
            <person name="Lim J.M."/>
            <person name="Jeong S.W."/>
            <person name="Vikramathithan J."/>
            <person name="Park Y.I."/>
            <person name="Jeong W.J."/>
        </authorList>
    </citation>
    <scope>NUCLEOTIDE SEQUENCE</scope>
</reference>
<sequence length="291" mass="30743">MSQALASSLQTRAESVATRATSAARAHALKAARPSARRVVRARAEVRAIEAGEDTVIEAAGRLISVGSDGTIVISAGKATTIDAPDTAEVEYLTGRAAMVQQHFESALGADDFVQRVEMALHAFGFSGENSIAMVNLCRDEVTVSLKKKIDTVFGASFSTNGLGGVLTCGAIGMGAGFSHSPVCDSSGKERYIFFSFPHISINAKGEVGPMSRPGRPGQSYVSLLKAEGLEDVAALPDNKALQAAVSMKGEPARCATADNSTILIDNKFVNDEEVMRMRAELESKYIQRAK</sequence>
<protein>
    <submittedName>
        <fullName evidence="2">LCI450 protein</fullName>
    </submittedName>
</protein>
<evidence type="ECO:0000313" key="2">
    <source>
        <dbReference type="EMBL" id="AXF41558.1"/>
    </source>
</evidence>
<dbReference type="EMBL" id="MG669269">
    <property type="protein sequence ID" value="AXF41558.1"/>
    <property type="molecule type" value="mRNA"/>
</dbReference>
<accession>A0A345AXC5</accession>
<dbReference type="Pfam" id="PF18599">
    <property type="entry name" value="LCIB_C_CA"/>
    <property type="match status" value="1"/>
</dbReference>
<dbReference type="InterPro" id="IPR040703">
    <property type="entry name" value="LCIB/C_CA"/>
</dbReference>
<name>A0A345AXC5_9CHLO</name>
<evidence type="ECO:0000259" key="1">
    <source>
        <dbReference type="Pfam" id="PF18599"/>
    </source>
</evidence>
<feature type="domain" description="Limiting CO2-inducible protein B/C beta carbonyic anhydrase" evidence="1">
    <location>
        <begin position="107"/>
        <end position="221"/>
    </location>
</feature>
<organism evidence="2">
    <name type="scientific">Chlorella sp. ArM0029B</name>
    <dbReference type="NCBI Taxonomy" id="1415603"/>
    <lineage>
        <taxon>Eukaryota</taxon>
        <taxon>Viridiplantae</taxon>
        <taxon>Chlorophyta</taxon>
        <taxon>core chlorophytes</taxon>
        <taxon>Trebouxiophyceae</taxon>
        <taxon>Chlorellales</taxon>
        <taxon>Chlorellaceae</taxon>
        <taxon>Chlorella clade</taxon>
        <taxon>Chlorella</taxon>
    </lineage>
</organism>
<proteinExistence type="evidence at transcript level"/>
<dbReference type="AlphaFoldDB" id="A0A345AXC5"/>